<comment type="caution">
    <text evidence="1">The sequence shown here is derived from an EMBL/GenBank/DDBJ whole genome shotgun (WGS) entry which is preliminary data.</text>
</comment>
<organism evidence="1 2">
    <name type="scientific">Actinoplanes sichuanensis</name>
    <dbReference type="NCBI Taxonomy" id="512349"/>
    <lineage>
        <taxon>Bacteria</taxon>
        <taxon>Bacillati</taxon>
        <taxon>Actinomycetota</taxon>
        <taxon>Actinomycetes</taxon>
        <taxon>Micromonosporales</taxon>
        <taxon>Micromonosporaceae</taxon>
        <taxon>Actinoplanes</taxon>
    </lineage>
</organism>
<dbReference type="RefSeq" id="WP_317786480.1">
    <property type="nucleotide sequence ID" value="NZ_AP028461.1"/>
</dbReference>
<sequence length="55" mass="6342">MVDLHRQVERAEAEYREALAAVVDPDRDGVPIAYMARELGLERKTVYRHLGRSMT</sequence>
<evidence type="ECO:0000313" key="2">
    <source>
        <dbReference type="Proteomes" id="UP001597183"/>
    </source>
</evidence>
<protein>
    <recommendedName>
        <fullName evidence="3">Helix-turn-helix domain-containing protein</fullName>
    </recommendedName>
</protein>
<keyword evidence="2" id="KW-1185">Reference proteome</keyword>
<gene>
    <name evidence="1" type="ORF">ACFQ5G_12860</name>
</gene>
<dbReference type="Proteomes" id="UP001597183">
    <property type="component" value="Unassembled WGS sequence"/>
</dbReference>
<reference evidence="2" key="1">
    <citation type="journal article" date="2019" name="Int. J. Syst. Evol. Microbiol.">
        <title>The Global Catalogue of Microorganisms (GCM) 10K type strain sequencing project: providing services to taxonomists for standard genome sequencing and annotation.</title>
        <authorList>
            <consortium name="The Broad Institute Genomics Platform"/>
            <consortium name="The Broad Institute Genome Sequencing Center for Infectious Disease"/>
            <person name="Wu L."/>
            <person name="Ma J."/>
        </authorList>
    </citation>
    <scope>NUCLEOTIDE SEQUENCE [LARGE SCALE GENOMIC DNA]</scope>
    <source>
        <strain evidence="2">CCM 7526</strain>
    </source>
</reference>
<evidence type="ECO:0008006" key="3">
    <source>
        <dbReference type="Google" id="ProtNLM"/>
    </source>
</evidence>
<name>A0ABW4A7T8_9ACTN</name>
<evidence type="ECO:0000313" key="1">
    <source>
        <dbReference type="EMBL" id="MFD1366238.1"/>
    </source>
</evidence>
<proteinExistence type="predicted"/>
<dbReference type="EMBL" id="JBHTMK010000016">
    <property type="protein sequence ID" value="MFD1366238.1"/>
    <property type="molecule type" value="Genomic_DNA"/>
</dbReference>
<accession>A0ABW4A7T8</accession>